<dbReference type="RefSeq" id="WP_179796305.1">
    <property type="nucleotide sequence ID" value="NZ_BAABHP010000019.1"/>
</dbReference>
<evidence type="ECO:0000256" key="6">
    <source>
        <dbReference type="ARBA" id="ARBA00023160"/>
    </source>
</evidence>
<evidence type="ECO:0000256" key="4">
    <source>
        <dbReference type="ARBA" id="ARBA00022832"/>
    </source>
</evidence>
<dbReference type="PROSITE" id="PS00188">
    <property type="entry name" value="BIOTIN"/>
    <property type="match status" value="1"/>
</dbReference>
<dbReference type="PRINTS" id="PR01071">
    <property type="entry name" value="ACOABIOTINCC"/>
</dbReference>
<evidence type="ECO:0000256" key="5">
    <source>
        <dbReference type="ARBA" id="ARBA00023098"/>
    </source>
</evidence>
<evidence type="ECO:0000256" key="7">
    <source>
        <dbReference type="ARBA" id="ARBA00023267"/>
    </source>
</evidence>
<evidence type="ECO:0000256" key="8">
    <source>
        <dbReference type="RuleBase" id="RU364072"/>
    </source>
</evidence>
<dbReference type="PANTHER" id="PTHR45266:SF3">
    <property type="entry name" value="OXALOACETATE DECARBOXYLASE ALPHA CHAIN"/>
    <property type="match status" value="1"/>
</dbReference>
<dbReference type="GO" id="GO:0003989">
    <property type="term" value="F:acetyl-CoA carboxylase activity"/>
    <property type="evidence" value="ECO:0007669"/>
    <property type="project" value="InterPro"/>
</dbReference>
<dbReference type="InterPro" id="IPR000089">
    <property type="entry name" value="Biotin_lipoyl"/>
</dbReference>
<evidence type="ECO:0000256" key="2">
    <source>
        <dbReference type="ARBA" id="ARBA00017562"/>
    </source>
</evidence>
<keyword evidence="11" id="KW-1185">Reference proteome</keyword>
<comment type="pathway">
    <text evidence="1 8">Lipid metabolism; fatty acid biosynthesis.</text>
</comment>
<dbReference type="NCBIfam" id="NF005457">
    <property type="entry name" value="PRK07051.1"/>
    <property type="match status" value="1"/>
</dbReference>
<evidence type="ECO:0000256" key="3">
    <source>
        <dbReference type="ARBA" id="ARBA00022516"/>
    </source>
</evidence>
<proteinExistence type="predicted"/>
<dbReference type="InterPro" id="IPR050709">
    <property type="entry name" value="Biotin_Carboxyl_Carrier/Decarb"/>
</dbReference>
<keyword evidence="5 8" id="KW-0443">Lipid metabolism</keyword>
<accession>A0A7Y9E0S8</accession>
<evidence type="ECO:0000313" key="11">
    <source>
        <dbReference type="Proteomes" id="UP000535890"/>
    </source>
</evidence>
<gene>
    <name evidence="10" type="ORF">BJ983_005028</name>
</gene>
<keyword evidence="4 8" id="KW-0276">Fatty acid metabolism</keyword>
<sequence>MGHTITAKTPGVFYRKPSPDAEPYVADGATVAEGDVIGLIEVMKTYREVKADAAGTVATWHVEDEDEVSIGQELVELDT</sequence>
<name>A0A7Y9E0S8_9PSEU</name>
<evidence type="ECO:0000313" key="10">
    <source>
        <dbReference type="EMBL" id="NYD38926.1"/>
    </source>
</evidence>
<dbReference type="UniPathway" id="UPA00094"/>
<dbReference type="CDD" id="cd06850">
    <property type="entry name" value="biotinyl_domain"/>
    <property type="match status" value="1"/>
</dbReference>
<feature type="domain" description="Lipoyl-binding" evidence="9">
    <location>
        <begin position="1"/>
        <end position="78"/>
    </location>
</feature>
<dbReference type="PANTHER" id="PTHR45266">
    <property type="entry name" value="OXALOACETATE DECARBOXYLASE ALPHA CHAIN"/>
    <property type="match status" value="1"/>
</dbReference>
<dbReference type="Gene3D" id="2.40.50.100">
    <property type="match status" value="1"/>
</dbReference>
<evidence type="ECO:0000259" key="9">
    <source>
        <dbReference type="PROSITE" id="PS50968"/>
    </source>
</evidence>
<comment type="function">
    <text evidence="8">This protein is a component of the acetyl coenzyme A carboxylase complex; first, biotin carboxylase catalyzes the carboxylation of the carrier protein and then the transcarboxylase transfers the carboxyl group to form malonyl-CoA.</text>
</comment>
<keyword evidence="7 8" id="KW-0092">Biotin</keyword>
<dbReference type="Pfam" id="PF00364">
    <property type="entry name" value="Biotin_lipoyl"/>
    <property type="match status" value="1"/>
</dbReference>
<comment type="caution">
    <text evidence="10">The sequence shown here is derived from an EMBL/GenBank/DDBJ whole genome shotgun (WGS) entry which is preliminary data.</text>
</comment>
<dbReference type="SUPFAM" id="SSF51230">
    <property type="entry name" value="Single hybrid motif"/>
    <property type="match status" value="1"/>
</dbReference>
<dbReference type="EMBL" id="JACCBN010000001">
    <property type="protein sequence ID" value="NYD38926.1"/>
    <property type="molecule type" value="Genomic_DNA"/>
</dbReference>
<dbReference type="InterPro" id="IPR011053">
    <property type="entry name" value="Single_hybrid_motif"/>
</dbReference>
<dbReference type="InterPro" id="IPR001249">
    <property type="entry name" value="AcCoA_biotinCC"/>
</dbReference>
<dbReference type="Proteomes" id="UP000535890">
    <property type="component" value="Unassembled WGS sequence"/>
</dbReference>
<organism evidence="10 11">
    <name type="scientific">Actinomycetospora corticicola</name>
    <dbReference type="NCBI Taxonomy" id="663602"/>
    <lineage>
        <taxon>Bacteria</taxon>
        <taxon>Bacillati</taxon>
        <taxon>Actinomycetota</taxon>
        <taxon>Actinomycetes</taxon>
        <taxon>Pseudonocardiales</taxon>
        <taxon>Pseudonocardiaceae</taxon>
        <taxon>Actinomycetospora</taxon>
    </lineage>
</organism>
<dbReference type="PROSITE" id="PS50968">
    <property type="entry name" value="BIOTINYL_LIPOYL"/>
    <property type="match status" value="1"/>
</dbReference>
<protein>
    <recommendedName>
        <fullName evidence="2 8">Biotin carboxyl carrier protein of acetyl-CoA carboxylase</fullName>
    </recommendedName>
</protein>
<reference evidence="10 11" key="1">
    <citation type="submission" date="2020-07" db="EMBL/GenBank/DDBJ databases">
        <title>Sequencing the genomes of 1000 actinobacteria strains.</title>
        <authorList>
            <person name="Klenk H.-P."/>
        </authorList>
    </citation>
    <scope>NUCLEOTIDE SEQUENCE [LARGE SCALE GENOMIC DNA]</scope>
    <source>
        <strain evidence="10 11">DSM 45772</strain>
    </source>
</reference>
<dbReference type="GO" id="GO:0009317">
    <property type="term" value="C:acetyl-CoA carboxylase complex"/>
    <property type="evidence" value="ECO:0007669"/>
    <property type="project" value="InterPro"/>
</dbReference>
<dbReference type="AlphaFoldDB" id="A0A7Y9E0S8"/>
<keyword evidence="6 8" id="KW-0275">Fatty acid biosynthesis</keyword>
<dbReference type="InterPro" id="IPR001882">
    <property type="entry name" value="Biotin_BS"/>
</dbReference>
<dbReference type="GO" id="GO:0006633">
    <property type="term" value="P:fatty acid biosynthetic process"/>
    <property type="evidence" value="ECO:0007669"/>
    <property type="project" value="UniProtKB-UniPathway"/>
</dbReference>
<keyword evidence="3 8" id="KW-0444">Lipid biosynthesis</keyword>
<evidence type="ECO:0000256" key="1">
    <source>
        <dbReference type="ARBA" id="ARBA00005194"/>
    </source>
</evidence>